<evidence type="ECO:0000313" key="11">
    <source>
        <dbReference type="Proteomes" id="UP001158986"/>
    </source>
</evidence>
<keyword evidence="2" id="KW-0433">Leucine-rich repeat</keyword>
<dbReference type="InterPro" id="IPR044640">
    <property type="entry name" value="RU2A"/>
</dbReference>
<keyword evidence="3" id="KW-0747">Spliceosome</keyword>
<dbReference type="InterPro" id="IPR032675">
    <property type="entry name" value="LRR_dom_sf"/>
</dbReference>
<keyword evidence="4" id="KW-0677">Repeat</keyword>
<evidence type="ECO:0000259" key="9">
    <source>
        <dbReference type="PROSITE" id="PS50800"/>
    </source>
</evidence>
<dbReference type="Pfam" id="PF02037">
    <property type="entry name" value="SAP"/>
    <property type="match status" value="1"/>
</dbReference>
<dbReference type="Gene3D" id="3.80.10.10">
    <property type="entry name" value="Ribonuclease Inhibitor"/>
    <property type="match status" value="1"/>
</dbReference>
<feature type="domain" description="SAP" evidence="9">
    <location>
        <begin position="323"/>
        <end position="357"/>
    </location>
</feature>
<sequence>MRLTADVILRAQVSINPLRERELNLRGYKAPAIENLGVTQDGFDCIDLSDNEIKKLENFPRLRRLRMLLLHNNHVSKIQEKLSEAIANLEFLMLTGNRIAQLSEVDHLACFTKLDTLSLSGNPVTKRKYYREYVIYMLPQLHVLDFQRIRPRDREAASAFFNSGVGQRAMKEAHGENVAVSTQAMKNISITQQQVAPAASVVPPLPPPSASVVPLPLFPPNVSVVPPPPSPSPSVVPPPPPPPSVAVVPPSPPPSVSVVPPPPSPSIAAALKKDTVETPKKIEKLELKKEPSGVTKEVLTADVEMEDADDEEMAVIYTPPKPIHQMTVSILREELKKLGLSIKGLKAELVKRLKEAAGEA</sequence>
<keyword evidence="6" id="KW-0539">Nucleus</keyword>
<dbReference type="InterPro" id="IPR003603">
    <property type="entry name" value="U2A'_phosphoprotein32A_C"/>
</dbReference>
<comment type="subcellular location">
    <subcellularLocation>
        <location evidence="1">Nucleus</location>
    </subcellularLocation>
</comment>
<dbReference type="SUPFAM" id="SSF68906">
    <property type="entry name" value="SAP domain"/>
    <property type="match status" value="1"/>
</dbReference>
<organism evidence="10 11">
    <name type="scientific">Peronospora belbahrii</name>
    <dbReference type="NCBI Taxonomy" id="622444"/>
    <lineage>
        <taxon>Eukaryota</taxon>
        <taxon>Sar</taxon>
        <taxon>Stramenopiles</taxon>
        <taxon>Oomycota</taxon>
        <taxon>Peronosporomycetes</taxon>
        <taxon>Peronosporales</taxon>
        <taxon>Peronosporaceae</taxon>
        <taxon>Peronospora</taxon>
    </lineage>
</organism>
<evidence type="ECO:0000256" key="8">
    <source>
        <dbReference type="SAM" id="MobiDB-lite"/>
    </source>
</evidence>
<dbReference type="EMBL" id="CAKLCB010000112">
    <property type="protein sequence ID" value="CAH0515504.1"/>
    <property type="molecule type" value="Genomic_DNA"/>
</dbReference>
<dbReference type="InterPro" id="IPR003034">
    <property type="entry name" value="SAP_dom"/>
</dbReference>
<dbReference type="InterPro" id="IPR036361">
    <property type="entry name" value="SAP_dom_sf"/>
</dbReference>
<dbReference type="PROSITE" id="PS50800">
    <property type="entry name" value="SAP"/>
    <property type="match status" value="1"/>
</dbReference>
<proteinExistence type="inferred from homology"/>
<evidence type="ECO:0000256" key="5">
    <source>
        <dbReference type="ARBA" id="ARBA00023187"/>
    </source>
</evidence>
<dbReference type="PANTHER" id="PTHR10552">
    <property type="entry name" value="U2 SMALL NUCLEAR RIBONUCLEOPROTEIN A"/>
    <property type="match status" value="1"/>
</dbReference>
<evidence type="ECO:0000256" key="2">
    <source>
        <dbReference type="ARBA" id="ARBA00022614"/>
    </source>
</evidence>
<dbReference type="PANTHER" id="PTHR10552:SF6">
    <property type="entry name" value="U2 SMALL NUCLEAR RIBONUCLEOPROTEIN A"/>
    <property type="match status" value="1"/>
</dbReference>
<evidence type="ECO:0000256" key="7">
    <source>
        <dbReference type="ARBA" id="ARBA00024196"/>
    </source>
</evidence>
<keyword evidence="5" id="KW-0508">mRNA splicing</keyword>
<feature type="region of interest" description="Disordered" evidence="8">
    <location>
        <begin position="227"/>
        <end position="260"/>
    </location>
</feature>
<dbReference type="SMART" id="SM00446">
    <property type="entry name" value="LRRcap"/>
    <property type="match status" value="1"/>
</dbReference>
<dbReference type="SMART" id="SM00513">
    <property type="entry name" value="SAP"/>
    <property type="match status" value="1"/>
</dbReference>
<keyword evidence="3" id="KW-0507">mRNA processing</keyword>
<dbReference type="PROSITE" id="PS51450">
    <property type="entry name" value="LRR"/>
    <property type="match status" value="1"/>
</dbReference>
<dbReference type="SUPFAM" id="SSF52058">
    <property type="entry name" value="L domain-like"/>
    <property type="match status" value="1"/>
</dbReference>
<comment type="similarity">
    <text evidence="7">Belongs to the U2 small nuclear ribonucleoprotein A family.</text>
</comment>
<evidence type="ECO:0000256" key="1">
    <source>
        <dbReference type="ARBA" id="ARBA00004123"/>
    </source>
</evidence>
<dbReference type="Gene3D" id="1.10.720.30">
    <property type="entry name" value="SAP domain"/>
    <property type="match status" value="1"/>
</dbReference>
<reference evidence="10 11" key="1">
    <citation type="submission" date="2021-11" db="EMBL/GenBank/DDBJ databases">
        <authorList>
            <person name="Islam A."/>
            <person name="Islam S."/>
            <person name="Flora M.S."/>
            <person name="Rahman M."/>
            <person name="Ziaur R.M."/>
            <person name="Epstein J.H."/>
            <person name="Hassan M."/>
            <person name="Klassen M."/>
            <person name="Woodard K."/>
            <person name="Webb A."/>
            <person name="Webby R.J."/>
            <person name="El Zowalaty M.E."/>
        </authorList>
    </citation>
    <scope>NUCLEOTIDE SEQUENCE [LARGE SCALE GENOMIC DNA]</scope>
    <source>
        <strain evidence="10">Pbs1</strain>
    </source>
</reference>
<dbReference type="Pfam" id="PF14580">
    <property type="entry name" value="LRR_9"/>
    <property type="match status" value="1"/>
</dbReference>
<dbReference type="InterPro" id="IPR001611">
    <property type="entry name" value="Leu-rich_rpt"/>
</dbReference>
<gene>
    <name evidence="10" type="ORF">PBS001_LOCUS2213</name>
</gene>
<evidence type="ECO:0000256" key="4">
    <source>
        <dbReference type="ARBA" id="ARBA00022737"/>
    </source>
</evidence>
<comment type="caution">
    <text evidence="10">The sequence shown here is derived from an EMBL/GenBank/DDBJ whole genome shotgun (WGS) entry which is preliminary data.</text>
</comment>
<keyword evidence="11" id="KW-1185">Reference proteome</keyword>
<dbReference type="Proteomes" id="UP001158986">
    <property type="component" value="Unassembled WGS sequence"/>
</dbReference>
<protein>
    <recommendedName>
        <fullName evidence="9">SAP domain-containing protein</fullName>
    </recommendedName>
</protein>
<evidence type="ECO:0000256" key="6">
    <source>
        <dbReference type="ARBA" id="ARBA00023242"/>
    </source>
</evidence>
<name>A0ABN8CSE7_9STRA</name>
<evidence type="ECO:0000256" key="3">
    <source>
        <dbReference type="ARBA" id="ARBA00022728"/>
    </source>
</evidence>
<evidence type="ECO:0000313" key="10">
    <source>
        <dbReference type="EMBL" id="CAH0515504.1"/>
    </source>
</evidence>
<accession>A0ABN8CSE7</accession>